<gene>
    <name evidence="2" type="ORF">EZH22_28975</name>
</gene>
<dbReference type="KEGG" id="xdi:EZH22_28975"/>
<sequence>MTHPERITDELELIKRHVPVQGGHLLDLGCGSGDMTRRLVTEGGAASALGLDIEAAVPVQAAPVAGVAFRAGRAEALDLADASCDGVLMLKSLHHVPVDHMDEALAEVARVLRPGGALYVSEPVARGPFDEIMRNFHDEAQVRAAAQDALRRVGALRVMEDFIFLSPIAFPDFASFERRMMTLPTLVQPITPQMRQATEDAYRERAAADGSFSVEREFSVKVMRRP</sequence>
<proteinExistence type="predicted"/>
<organism evidence="2 3">
    <name type="scientific">Xanthobacter dioxanivorans</name>
    <dbReference type="NCBI Taxonomy" id="2528964"/>
    <lineage>
        <taxon>Bacteria</taxon>
        <taxon>Pseudomonadati</taxon>
        <taxon>Pseudomonadota</taxon>
        <taxon>Alphaproteobacteria</taxon>
        <taxon>Hyphomicrobiales</taxon>
        <taxon>Xanthobacteraceae</taxon>
        <taxon>Xanthobacter</taxon>
    </lineage>
</organism>
<keyword evidence="2" id="KW-0808">Transferase</keyword>
<evidence type="ECO:0000313" key="3">
    <source>
        <dbReference type="Proteomes" id="UP000596427"/>
    </source>
</evidence>
<dbReference type="InterPro" id="IPR041698">
    <property type="entry name" value="Methyltransf_25"/>
</dbReference>
<dbReference type="Proteomes" id="UP000596427">
    <property type="component" value="Chromosome"/>
</dbReference>
<evidence type="ECO:0000313" key="2">
    <source>
        <dbReference type="EMBL" id="QRG06836.1"/>
    </source>
</evidence>
<accession>A0A974SHZ4</accession>
<dbReference type="Gene3D" id="3.40.50.150">
    <property type="entry name" value="Vaccinia Virus protein VP39"/>
    <property type="match status" value="1"/>
</dbReference>
<dbReference type="GO" id="GO:0008168">
    <property type="term" value="F:methyltransferase activity"/>
    <property type="evidence" value="ECO:0007669"/>
    <property type="project" value="UniProtKB-KW"/>
</dbReference>
<dbReference type="AlphaFoldDB" id="A0A974SHZ4"/>
<dbReference type="SUPFAM" id="SSF53335">
    <property type="entry name" value="S-adenosyl-L-methionine-dependent methyltransferases"/>
    <property type="match status" value="1"/>
</dbReference>
<protein>
    <submittedName>
        <fullName evidence="2">Class I SAM-dependent methyltransferase</fullName>
    </submittedName>
</protein>
<keyword evidence="2" id="KW-0489">Methyltransferase</keyword>
<dbReference type="EMBL" id="CP063362">
    <property type="protein sequence ID" value="QRG06836.1"/>
    <property type="molecule type" value="Genomic_DNA"/>
</dbReference>
<evidence type="ECO:0000259" key="1">
    <source>
        <dbReference type="Pfam" id="PF13649"/>
    </source>
</evidence>
<dbReference type="CDD" id="cd02440">
    <property type="entry name" value="AdoMet_MTases"/>
    <property type="match status" value="1"/>
</dbReference>
<dbReference type="Pfam" id="PF13649">
    <property type="entry name" value="Methyltransf_25"/>
    <property type="match status" value="1"/>
</dbReference>
<dbReference type="PANTHER" id="PTHR43591:SF24">
    <property type="entry name" value="2-METHOXY-6-POLYPRENYL-1,4-BENZOQUINOL METHYLASE, MITOCHONDRIAL"/>
    <property type="match status" value="1"/>
</dbReference>
<keyword evidence="3" id="KW-1185">Reference proteome</keyword>
<dbReference type="GO" id="GO:0032259">
    <property type="term" value="P:methylation"/>
    <property type="evidence" value="ECO:0007669"/>
    <property type="project" value="UniProtKB-KW"/>
</dbReference>
<reference evidence="2 3" key="1">
    <citation type="submission" date="2020-10" db="EMBL/GenBank/DDBJ databases">
        <title>Degradation of 1,4-Dioxane by Xanthobacter sp. YN2, via a Novel Group-2 Soluble Di-Iron Monooxygenase.</title>
        <authorList>
            <person name="Ma F."/>
            <person name="Wang Y."/>
            <person name="Yang J."/>
            <person name="Guo H."/>
            <person name="Su D."/>
            <person name="Yu L."/>
        </authorList>
    </citation>
    <scope>NUCLEOTIDE SEQUENCE [LARGE SCALE GENOMIC DNA]</scope>
    <source>
        <strain evidence="2 3">YN2</strain>
    </source>
</reference>
<dbReference type="RefSeq" id="WP_203193751.1">
    <property type="nucleotide sequence ID" value="NZ_CP063362.1"/>
</dbReference>
<feature type="domain" description="Methyltransferase" evidence="1">
    <location>
        <begin position="26"/>
        <end position="116"/>
    </location>
</feature>
<dbReference type="InterPro" id="IPR029063">
    <property type="entry name" value="SAM-dependent_MTases_sf"/>
</dbReference>
<dbReference type="PANTHER" id="PTHR43591">
    <property type="entry name" value="METHYLTRANSFERASE"/>
    <property type="match status" value="1"/>
</dbReference>
<name>A0A974SHZ4_9HYPH</name>